<sequence length="356" mass="40280">MHWFMYYLKNEDQLCLYVKRDFVRYNVLQRVFGTDFEWFDTVAPSFDPGNKMQNKPRAKYLQNVLYRYSRTIQIFYTNGAEHNCAKIFKIKAAAQHNRIISLAERRLLRAAATEVPGSVLNIRARDMNSSYVLGEDEDWGRRYYFTYYSEFGDRNGASGVERNVCASRFGASKLISKFVSIRYDSLALVDYKYAAIDTIDRTRSSRSSKNTVQRIATTERYNEMAGRSGAIYLAILVCLAMGACYVAGSSLQVGQRLGEGRDGLVCTSEIQEAAKEGRIVSARKRCRPRGCGQIITQIRILDRNATNMGGHGRVVSGGVGHPYAVVQLWSKKGVPLNFTIEAYAKPYWPAAMMPSL</sequence>
<keyword evidence="1" id="KW-1133">Transmembrane helix</keyword>
<reference evidence="2 3" key="1">
    <citation type="journal article" date="2024" name="bioRxiv">
        <title>A reference genome for Trichogramma kaykai: A tiny desert-dwelling parasitoid wasp with competing sex-ratio distorters.</title>
        <authorList>
            <person name="Culotta J."/>
            <person name="Lindsey A.R."/>
        </authorList>
    </citation>
    <scope>NUCLEOTIDE SEQUENCE [LARGE SCALE GENOMIC DNA]</scope>
    <source>
        <strain evidence="2 3">KSX58</strain>
    </source>
</reference>
<proteinExistence type="predicted"/>
<comment type="caution">
    <text evidence="2">The sequence shown here is derived from an EMBL/GenBank/DDBJ whole genome shotgun (WGS) entry which is preliminary data.</text>
</comment>
<keyword evidence="1" id="KW-0472">Membrane</keyword>
<dbReference type="AlphaFoldDB" id="A0ABD2VX80"/>
<dbReference type="EMBL" id="JBJJXI010000159">
    <property type="protein sequence ID" value="KAL3385178.1"/>
    <property type="molecule type" value="Genomic_DNA"/>
</dbReference>
<dbReference type="Pfam" id="PF15868">
    <property type="entry name" value="MBF2"/>
    <property type="match status" value="1"/>
</dbReference>
<keyword evidence="1" id="KW-0812">Transmembrane</keyword>
<keyword evidence="3" id="KW-1185">Reference proteome</keyword>
<dbReference type="InterPro" id="IPR031734">
    <property type="entry name" value="MBF2"/>
</dbReference>
<gene>
    <name evidence="2" type="ORF">TKK_019175</name>
</gene>
<evidence type="ECO:0000313" key="3">
    <source>
        <dbReference type="Proteomes" id="UP001627154"/>
    </source>
</evidence>
<dbReference type="Proteomes" id="UP001627154">
    <property type="component" value="Unassembled WGS sequence"/>
</dbReference>
<evidence type="ECO:0000256" key="1">
    <source>
        <dbReference type="SAM" id="Phobius"/>
    </source>
</evidence>
<feature type="transmembrane region" description="Helical" evidence="1">
    <location>
        <begin position="230"/>
        <end position="248"/>
    </location>
</feature>
<organism evidence="2 3">
    <name type="scientific">Trichogramma kaykai</name>
    <dbReference type="NCBI Taxonomy" id="54128"/>
    <lineage>
        <taxon>Eukaryota</taxon>
        <taxon>Metazoa</taxon>
        <taxon>Ecdysozoa</taxon>
        <taxon>Arthropoda</taxon>
        <taxon>Hexapoda</taxon>
        <taxon>Insecta</taxon>
        <taxon>Pterygota</taxon>
        <taxon>Neoptera</taxon>
        <taxon>Endopterygota</taxon>
        <taxon>Hymenoptera</taxon>
        <taxon>Apocrita</taxon>
        <taxon>Proctotrupomorpha</taxon>
        <taxon>Chalcidoidea</taxon>
        <taxon>Trichogrammatidae</taxon>
        <taxon>Trichogramma</taxon>
    </lineage>
</organism>
<protein>
    <submittedName>
        <fullName evidence="2">Uncharacterized protein</fullName>
    </submittedName>
</protein>
<evidence type="ECO:0000313" key="2">
    <source>
        <dbReference type="EMBL" id="KAL3385178.1"/>
    </source>
</evidence>
<name>A0ABD2VX80_9HYME</name>
<accession>A0ABD2VX80</accession>